<keyword evidence="4" id="KW-0808">Transferase</keyword>
<dbReference type="OrthoDB" id="5489421at2"/>
<comment type="caution">
    <text evidence="4">The sequence shown here is derived from an EMBL/GenBank/DDBJ whole genome shotgun (WGS) entry which is preliminary data.</text>
</comment>
<keyword evidence="2" id="KW-0949">S-adenosyl-L-methionine</keyword>
<gene>
    <name evidence="4" type="ORF">FJU11_09705</name>
</gene>
<feature type="domain" description="Methyltransferase small" evidence="3">
    <location>
        <begin position="2"/>
        <end position="105"/>
    </location>
</feature>
<dbReference type="InterPro" id="IPR002052">
    <property type="entry name" value="DNA_methylase_N6_adenine_CS"/>
</dbReference>
<organism evidence="4 5">
    <name type="scientific">Pararhizobium mangrovi</name>
    <dbReference type="NCBI Taxonomy" id="2590452"/>
    <lineage>
        <taxon>Bacteria</taxon>
        <taxon>Pseudomonadati</taxon>
        <taxon>Pseudomonadota</taxon>
        <taxon>Alphaproteobacteria</taxon>
        <taxon>Hyphomicrobiales</taxon>
        <taxon>Rhizobiaceae</taxon>
        <taxon>Rhizobium/Agrobacterium group</taxon>
        <taxon>Pararhizobium</taxon>
    </lineage>
</organism>
<dbReference type="PROSITE" id="PS00092">
    <property type="entry name" value="N6_MTASE"/>
    <property type="match status" value="1"/>
</dbReference>
<dbReference type="AlphaFoldDB" id="A0A506U4E8"/>
<evidence type="ECO:0000256" key="2">
    <source>
        <dbReference type="ARBA" id="ARBA00022691"/>
    </source>
</evidence>
<proteinExistence type="predicted"/>
<dbReference type="PANTHER" id="PTHR47739">
    <property type="entry name" value="TRNA1(VAL) (ADENINE(37)-N6)-METHYLTRANSFERASE"/>
    <property type="match status" value="1"/>
</dbReference>
<dbReference type="Gene3D" id="3.40.50.150">
    <property type="entry name" value="Vaccinia Virus protein VP39"/>
    <property type="match status" value="1"/>
</dbReference>
<dbReference type="InterPro" id="IPR050210">
    <property type="entry name" value="tRNA_Adenine-N(6)_MTase"/>
</dbReference>
<dbReference type="GO" id="GO:0008757">
    <property type="term" value="F:S-adenosylmethionine-dependent methyltransferase activity"/>
    <property type="evidence" value="ECO:0007669"/>
    <property type="project" value="UniProtKB-ARBA"/>
</dbReference>
<evidence type="ECO:0000256" key="1">
    <source>
        <dbReference type="ARBA" id="ARBA00022603"/>
    </source>
</evidence>
<dbReference type="SUPFAM" id="SSF53335">
    <property type="entry name" value="S-adenosyl-L-methionine-dependent methyltransferases"/>
    <property type="match status" value="1"/>
</dbReference>
<evidence type="ECO:0000313" key="5">
    <source>
        <dbReference type="Proteomes" id="UP000320314"/>
    </source>
</evidence>
<dbReference type="GO" id="GO:0003676">
    <property type="term" value="F:nucleic acid binding"/>
    <property type="evidence" value="ECO:0007669"/>
    <property type="project" value="InterPro"/>
</dbReference>
<dbReference type="InterPro" id="IPR029063">
    <property type="entry name" value="SAM-dependent_MTases_sf"/>
</dbReference>
<dbReference type="GO" id="GO:0008170">
    <property type="term" value="F:N-methyltransferase activity"/>
    <property type="evidence" value="ECO:0007669"/>
    <property type="project" value="UniProtKB-ARBA"/>
</dbReference>
<dbReference type="Pfam" id="PF05175">
    <property type="entry name" value="MTS"/>
    <property type="match status" value="1"/>
</dbReference>
<dbReference type="InterPro" id="IPR007848">
    <property type="entry name" value="Small_mtfrase_dom"/>
</dbReference>
<dbReference type="PANTHER" id="PTHR47739:SF1">
    <property type="entry name" value="TRNA1(VAL) (ADENINE(37)-N6)-METHYLTRANSFERASE"/>
    <property type="match status" value="1"/>
</dbReference>
<accession>A0A506U4E8</accession>
<sequence>MLLAALVPDGARGQLADFGAGTGAAGLAAVSRLADMRATLVEYDSEMVECARRTLALAENGELAARASVLRADVTLRGQARLAAGLADSAYDHVIMNPPFNDALDRPTPDALKARAHAMSGDLFQAWIRTAGAVARAGAQLSLIARPESIAAIVDACGGRFGGLECTALYPREGADAIRILVTAIRGSRARLRMRAPLVLHEGEDHAFTSFVDALNNGRAAYPRRG</sequence>
<protein>
    <submittedName>
        <fullName evidence="4">Methyltransferase</fullName>
    </submittedName>
</protein>
<dbReference type="Proteomes" id="UP000320314">
    <property type="component" value="Unassembled WGS sequence"/>
</dbReference>
<evidence type="ECO:0000313" key="4">
    <source>
        <dbReference type="EMBL" id="TPW28196.1"/>
    </source>
</evidence>
<dbReference type="EMBL" id="VHLH01000016">
    <property type="protein sequence ID" value="TPW28196.1"/>
    <property type="molecule type" value="Genomic_DNA"/>
</dbReference>
<evidence type="ECO:0000259" key="3">
    <source>
        <dbReference type="Pfam" id="PF05175"/>
    </source>
</evidence>
<reference evidence="4 5" key="1">
    <citation type="submission" date="2019-06" db="EMBL/GenBank/DDBJ databases">
        <authorList>
            <person name="Li M."/>
        </authorList>
    </citation>
    <scope>NUCLEOTIDE SEQUENCE [LARGE SCALE GENOMIC DNA]</scope>
    <source>
        <strain evidence="4 5">BGMRC6574</strain>
    </source>
</reference>
<dbReference type="GO" id="GO:0032259">
    <property type="term" value="P:methylation"/>
    <property type="evidence" value="ECO:0007669"/>
    <property type="project" value="UniProtKB-KW"/>
</dbReference>
<name>A0A506U4E8_9HYPH</name>
<keyword evidence="1 4" id="KW-0489">Methyltransferase</keyword>
<keyword evidence="5" id="KW-1185">Reference proteome</keyword>